<comment type="caution">
    <text evidence="2">The sequence shown here is derived from an EMBL/GenBank/DDBJ whole genome shotgun (WGS) entry which is preliminary data.</text>
</comment>
<organism evidence="2 3">
    <name type="scientific">Methylorubrum thiocyanatum</name>
    <dbReference type="NCBI Taxonomy" id="47958"/>
    <lineage>
        <taxon>Bacteria</taxon>
        <taxon>Pseudomonadati</taxon>
        <taxon>Pseudomonadota</taxon>
        <taxon>Alphaproteobacteria</taxon>
        <taxon>Hyphomicrobiales</taxon>
        <taxon>Methylobacteriaceae</taxon>
        <taxon>Methylorubrum</taxon>
    </lineage>
</organism>
<keyword evidence="1" id="KW-0732">Signal</keyword>
<sequence length="112" mass="11470">MTGWWATAALALVLALAIAMSTTGLASDLSHHQGHPGHDRTELSFVTDTASGVDQASDTGATGHVDCGCHVALSAVVAGGATPRNGMRPSFATLSEIVSLVSPDRLPRPPRI</sequence>
<feature type="signal peptide" evidence="1">
    <location>
        <begin position="1"/>
        <end position="26"/>
    </location>
</feature>
<dbReference type="AlphaFoldDB" id="A0AA40S4W6"/>
<dbReference type="EMBL" id="JACJIB010000006">
    <property type="protein sequence ID" value="MBA8914631.1"/>
    <property type="molecule type" value="Genomic_DNA"/>
</dbReference>
<feature type="chain" id="PRO_5041300606" description="DUF2946 domain-containing protein" evidence="1">
    <location>
        <begin position="27"/>
        <end position="112"/>
    </location>
</feature>
<keyword evidence="3" id="KW-1185">Reference proteome</keyword>
<evidence type="ECO:0000313" key="2">
    <source>
        <dbReference type="EMBL" id="MBA8914631.1"/>
    </source>
</evidence>
<evidence type="ECO:0000256" key="1">
    <source>
        <dbReference type="SAM" id="SignalP"/>
    </source>
</evidence>
<reference evidence="2 3" key="1">
    <citation type="submission" date="2020-08" db="EMBL/GenBank/DDBJ databases">
        <title>Genomic Encyclopedia of Type Strains, Phase IV (KMG-IV): sequencing the most valuable type-strain genomes for metagenomic binning, comparative biology and taxonomic classification.</title>
        <authorList>
            <person name="Goeker M."/>
        </authorList>
    </citation>
    <scope>NUCLEOTIDE SEQUENCE [LARGE SCALE GENOMIC DNA]</scope>
    <source>
        <strain evidence="2 3">DSM 11490</strain>
    </source>
</reference>
<evidence type="ECO:0008006" key="4">
    <source>
        <dbReference type="Google" id="ProtNLM"/>
    </source>
</evidence>
<dbReference type="RefSeq" id="WP_239681569.1">
    <property type="nucleotide sequence ID" value="NZ_BPRF01000017.1"/>
</dbReference>
<accession>A0AA40S4W6</accession>
<proteinExistence type="predicted"/>
<dbReference type="Proteomes" id="UP000543554">
    <property type="component" value="Unassembled WGS sequence"/>
</dbReference>
<name>A0AA40S4W6_9HYPH</name>
<protein>
    <recommendedName>
        <fullName evidence="4">DUF2946 domain-containing protein</fullName>
    </recommendedName>
</protein>
<gene>
    <name evidence="2" type="ORF">HNR51_003724</name>
</gene>
<evidence type="ECO:0000313" key="3">
    <source>
        <dbReference type="Proteomes" id="UP000543554"/>
    </source>
</evidence>